<name>A0A0S4M2V8_9BURK</name>
<dbReference type="PROSITE" id="PS51257">
    <property type="entry name" value="PROKAR_LIPOPROTEIN"/>
    <property type="match status" value="1"/>
</dbReference>
<dbReference type="STRING" id="1561003.Ark11_1301"/>
<evidence type="ECO:0000313" key="1">
    <source>
        <dbReference type="EMBL" id="CUT18105.1"/>
    </source>
</evidence>
<proteinExistence type="predicted"/>
<accession>A0A0S4M2V8</accession>
<keyword evidence="2" id="KW-1185">Reference proteome</keyword>
<reference evidence="2" key="1">
    <citation type="submission" date="2015-11" db="EMBL/GenBank/DDBJ databases">
        <authorList>
            <person name="Seth-Smith H.M.B."/>
        </authorList>
    </citation>
    <scope>NUCLEOTIDE SEQUENCE [LARGE SCALE GENOMIC DNA]</scope>
    <source>
        <strain evidence="2">2013Ark11</strain>
    </source>
</reference>
<dbReference type="AlphaFoldDB" id="A0A0S4M2V8"/>
<organism evidence="1 2">
    <name type="scientific">Candidatus Ichthyocystis hellenicum</name>
    <dbReference type="NCBI Taxonomy" id="1561003"/>
    <lineage>
        <taxon>Bacteria</taxon>
        <taxon>Pseudomonadati</taxon>
        <taxon>Pseudomonadota</taxon>
        <taxon>Betaproteobacteria</taxon>
        <taxon>Burkholderiales</taxon>
        <taxon>Candidatus Ichthyocystis</taxon>
    </lineage>
</organism>
<dbReference type="EMBL" id="LN906597">
    <property type="protein sequence ID" value="CUT18105.1"/>
    <property type="molecule type" value="Genomic_DNA"/>
</dbReference>
<dbReference type="RefSeq" id="WP_092343291.1">
    <property type="nucleotide sequence ID" value="NZ_FLSL01000098.1"/>
</dbReference>
<dbReference type="Proteomes" id="UP000198651">
    <property type="component" value="Chromosome I"/>
</dbReference>
<gene>
    <name evidence="1" type="ORF">Ark11_1301</name>
</gene>
<dbReference type="OrthoDB" id="9864719at2"/>
<dbReference type="SUPFAM" id="SSF101908">
    <property type="entry name" value="Putative isomerase YbhE"/>
    <property type="match status" value="1"/>
</dbReference>
<sequence length="362" mass="39130">MKKTLPIIAALVSTLLVTGCFEEDPKPKPKNLERLELKQLLEIPGGVNGALGLTLSDDGSLIAVGLGDISSATKSGQIYTADPGSSDIKVRTISSTAAQNYYGFSSVAYSKKLDSIFACSTPILSYGTIAPSVVQFKLDATGNYVFTKVMNFVSTRTGQICKGMAIQKNNLFVVNTAAIDASYPVLYQVDLDILPNTMTMALRYSDLGYTRAELLAESVVDITPAKDPDPRSDFHLFLLDRSRRSIDEVKIATAPAVKSVTQLSFDEKIISEPLSIMNMGGYNFVLSAGIDGHGIPSTIYELDYSDPSKDPSYTFLTSAPSPIFSIAYGPARSGSGESLYTSLVLPDDKGKFHIAEYLYRNK</sequence>
<evidence type="ECO:0000313" key="2">
    <source>
        <dbReference type="Proteomes" id="UP000198651"/>
    </source>
</evidence>
<protein>
    <submittedName>
        <fullName evidence="1">Putative exported protein</fullName>
    </submittedName>
</protein>